<name>A0A9W6MCL6_9ACTN</name>
<evidence type="ECO:0000259" key="6">
    <source>
        <dbReference type="Pfam" id="PF00496"/>
    </source>
</evidence>
<reference evidence="7" key="2">
    <citation type="submission" date="2023-01" db="EMBL/GenBank/DDBJ databases">
        <authorList>
            <person name="Sun Q."/>
            <person name="Evtushenko L."/>
        </authorList>
    </citation>
    <scope>NUCLEOTIDE SEQUENCE</scope>
    <source>
        <strain evidence="7">VKM Ac-2007</strain>
    </source>
</reference>
<accession>A0A9W6MCL6</accession>
<dbReference type="CDD" id="cd00995">
    <property type="entry name" value="PBP2_NikA_DppA_OppA_like"/>
    <property type="match status" value="1"/>
</dbReference>
<evidence type="ECO:0000256" key="5">
    <source>
        <dbReference type="SAM" id="MobiDB-lite"/>
    </source>
</evidence>
<dbReference type="InterPro" id="IPR000914">
    <property type="entry name" value="SBP_5_dom"/>
</dbReference>
<dbReference type="InterPro" id="IPR030678">
    <property type="entry name" value="Peptide/Ni-bd"/>
</dbReference>
<dbReference type="Gene3D" id="3.40.190.10">
    <property type="entry name" value="Periplasmic binding protein-like II"/>
    <property type="match status" value="1"/>
</dbReference>
<keyword evidence="4" id="KW-0732">Signal</keyword>
<dbReference type="GO" id="GO:1904680">
    <property type="term" value="F:peptide transmembrane transporter activity"/>
    <property type="evidence" value="ECO:0007669"/>
    <property type="project" value="TreeGrafter"/>
</dbReference>
<dbReference type="PANTHER" id="PTHR30290:SF10">
    <property type="entry name" value="PERIPLASMIC OLIGOPEPTIDE-BINDING PROTEIN-RELATED"/>
    <property type="match status" value="1"/>
</dbReference>
<dbReference type="Gene3D" id="3.10.105.10">
    <property type="entry name" value="Dipeptide-binding Protein, Domain 3"/>
    <property type="match status" value="1"/>
</dbReference>
<dbReference type="RefSeq" id="WP_271218029.1">
    <property type="nucleotide sequence ID" value="NZ_BAAAVD010000045.1"/>
</dbReference>
<reference evidence="7" key="1">
    <citation type="journal article" date="2014" name="Int. J. Syst. Evol. Microbiol.">
        <title>Complete genome sequence of Corynebacterium casei LMG S-19264T (=DSM 44701T), isolated from a smear-ripened cheese.</title>
        <authorList>
            <consortium name="US DOE Joint Genome Institute (JGI-PGF)"/>
            <person name="Walter F."/>
            <person name="Albersmeier A."/>
            <person name="Kalinowski J."/>
            <person name="Ruckert C."/>
        </authorList>
    </citation>
    <scope>NUCLEOTIDE SEQUENCE</scope>
    <source>
        <strain evidence="7">VKM Ac-2007</strain>
    </source>
</reference>
<dbReference type="GO" id="GO:0042597">
    <property type="term" value="C:periplasmic space"/>
    <property type="evidence" value="ECO:0007669"/>
    <property type="project" value="UniProtKB-ARBA"/>
</dbReference>
<dbReference type="SUPFAM" id="SSF53850">
    <property type="entry name" value="Periplasmic binding protein-like II"/>
    <property type="match status" value="1"/>
</dbReference>
<evidence type="ECO:0000256" key="2">
    <source>
        <dbReference type="ARBA" id="ARBA00005695"/>
    </source>
</evidence>
<keyword evidence="3" id="KW-0813">Transport</keyword>
<dbReference type="PANTHER" id="PTHR30290">
    <property type="entry name" value="PERIPLASMIC BINDING COMPONENT OF ABC TRANSPORTER"/>
    <property type="match status" value="1"/>
</dbReference>
<comment type="similarity">
    <text evidence="2">Belongs to the bacterial solute-binding protein 5 family.</text>
</comment>
<proteinExistence type="inferred from homology"/>
<dbReference type="PIRSF" id="PIRSF002741">
    <property type="entry name" value="MppA"/>
    <property type="match status" value="1"/>
</dbReference>
<feature type="domain" description="Solute-binding protein family 5" evidence="6">
    <location>
        <begin position="97"/>
        <end position="445"/>
    </location>
</feature>
<protein>
    <submittedName>
        <fullName evidence="7">Peptide ABC transporter substrate-binding protein</fullName>
    </submittedName>
</protein>
<dbReference type="Proteomes" id="UP001143474">
    <property type="component" value="Unassembled WGS sequence"/>
</dbReference>
<comment type="caution">
    <text evidence="7">The sequence shown here is derived from an EMBL/GenBank/DDBJ whole genome shotgun (WGS) entry which is preliminary data.</text>
</comment>
<dbReference type="InterPro" id="IPR039424">
    <property type="entry name" value="SBP_5"/>
</dbReference>
<feature type="region of interest" description="Disordered" evidence="5">
    <location>
        <begin position="1"/>
        <end position="21"/>
    </location>
</feature>
<sequence length="545" mass="56090">MAKAHGLSAPGAYSAPPSGPARARPRVLASVVMATALTAAGCGGAGTGKPAVDPAAPVVVRLNSDWDSLDPAKTRTTNGYQLVTALYDRVVAVEGDKVVPYLAESWKQTADSVTLILRKGVTCADGAELTPSAVAASLRRLGAEETGAPYANLVFGNAGHTVEADDAARTVTVRTNQPYSDLLIGLAQPMASIVCPAGLRSPAGLAAAPAGSGPYTLGGTTRGASYTLRARPGYGWGPAGHTGAYPREVTFRVVQNDSTAANMLGSGDLDLGWISGPDVRRAQSDTSLTAVTQAIYGSFFLVFNHAKGRPGADPALRAALAGAVSATDFNTSAFFGAGDPATSPVSPEVPCHTQVRSPVTAVDSAAVTRALAEAGWILEGGRLVRDGKPLTIRLLGSTDYAAGFEYVLEALHRTGASVELQLVELNGFAETLFKGGDWDVTVYPFTPLAPSLGALGLFVTGEAPPKGANFAGIRNPGFESAVAKAQASLGAERCAFWAEAQKTIVESADVVPLVHLKPHWFARAGLTARLAGGGTLVDLHHLSRS</sequence>
<evidence type="ECO:0000313" key="8">
    <source>
        <dbReference type="Proteomes" id="UP001143474"/>
    </source>
</evidence>
<evidence type="ECO:0000256" key="1">
    <source>
        <dbReference type="ARBA" id="ARBA00004196"/>
    </source>
</evidence>
<evidence type="ECO:0000256" key="3">
    <source>
        <dbReference type="ARBA" id="ARBA00022448"/>
    </source>
</evidence>
<dbReference type="GO" id="GO:0030313">
    <property type="term" value="C:cell envelope"/>
    <property type="evidence" value="ECO:0007669"/>
    <property type="project" value="UniProtKB-SubCell"/>
</dbReference>
<keyword evidence="8" id="KW-1185">Reference proteome</keyword>
<dbReference type="GO" id="GO:0043190">
    <property type="term" value="C:ATP-binding cassette (ABC) transporter complex"/>
    <property type="evidence" value="ECO:0007669"/>
    <property type="project" value="InterPro"/>
</dbReference>
<evidence type="ECO:0000313" key="7">
    <source>
        <dbReference type="EMBL" id="GLK09579.1"/>
    </source>
</evidence>
<dbReference type="Pfam" id="PF00496">
    <property type="entry name" value="SBP_bac_5"/>
    <property type="match status" value="1"/>
</dbReference>
<comment type="subcellular location">
    <subcellularLocation>
        <location evidence="1">Cell envelope</location>
    </subcellularLocation>
</comment>
<organism evidence="7 8">
    <name type="scientific">Streptosporangium carneum</name>
    <dbReference type="NCBI Taxonomy" id="47481"/>
    <lineage>
        <taxon>Bacteria</taxon>
        <taxon>Bacillati</taxon>
        <taxon>Actinomycetota</taxon>
        <taxon>Actinomycetes</taxon>
        <taxon>Streptosporangiales</taxon>
        <taxon>Streptosporangiaceae</taxon>
        <taxon>Streptosporangium</taxon>
    </lineage>
</organism>
<evidence type="ECO:0000256" key="4">
    <source>
        <dbReference type="ARBA" id="ARBA00022729"/>
    </source>
</evidence>
<dbReference type="EMBL" id="BSEV01000005">
    <property type="protein sequence ID" value="GLK09579.1"/>
    <property type="molecule type" value="Genomic_DNA"/>
</dbReference>
<gene>
    <name evidence="7" type="ORF">GCM10017600_29850</name>
</gene>
<dbReference type="AlphaFoldDB" id="A0A9W6MCL6"/>
<dbReference type="GO" id="GO:0015833">
    <property type="term" value="P:peptide transport"/>
    <property type="evidence" value="ECO:0007669"/>
    <property type="project" value="TreeGrafter"/>
</dbReference>